<name>A0A8J6NI41_9CHLR</name>
<keyword evidence="3" id="KW-0808">Transferase</keyword>
<dbReference type="GO" id="GO:0008168">
    <property type="term" value="F:methyltransferase activity"/>
    <property type="evidence" value="ECO:0007669"/>
    <property type="project" value="UniProtKB-KW"/>
</dbReference>
<dbReference type="Proteomes" id="UP000614469">
    <property type="component" value="Unassembled WGS sequence"/>
</dbReference>
<dbReference type="Gene3D" id="3.20.20.480">
    <property type="entry name" value="Trimethylamine methyltransferase-like"/>
    <property type="match status" value="1"/>
</dbReference>
<dbReference type="AlphaFoldDB" id="A0A8J6NI41"/>
<dbReference type="InterPro" id="IPR038601">
    <property type="entry name" value="MttB-like_sf"/>
</dbReference>
<reference evidence="4 5" key="1">
    <citation type="submission" date="2020-08" db="EMBL/GenBank/DDBJ databases">
        <title>Bridging the membrane lipid divide: bacteria of the FCB group superphylum have the potential to synthesize archaeal ether lipids.</title>
        <authorList>
            <person name="Villanueva L."/>
            <person name="Von Meijenfeldt F.A.B."/>
            <person name="Westbye A.B."/>
            <person name="Yadav S."/>
            <person name="Hopmans E.C."/>
            <person name="Dutilh B.E."/>
            <person name="Sinninghe Damste J.S."/>
        </authorList>
    </citation>
    <scope>NUCLEOTIDE SEQUENCE [LARGE SCALE GENOMIC DNA]</scope>
    <source>
        <strain evidence="4">NIOZ-UU36</strain>
    </source>
</reference>
<dbReference type="EMBL" id="JACNJN010000065">
    <property type="protein sequence ID" value="MBC8334430.1"/>
    <property type="molecule type" value="Genomic_DNA"/>
</dbReference>
<keyword evidence="2 4" id="KW-0489">Methyltransferase</keyword>
<proteinExistence type="inferred from homology"/>
<organism evidence="4 5">
    <name type="scientific">Candidatus Desulfolinea nitratireducens</name>
    <dbReference type="NCBI Taxonomy" id="2841698"/>
    <lineage>
        <taxon>Bacteria</taxon>
        <taxon>Bacillati</taxon>
        <taxon>Chloroflexota</taxon>
        <taxon>Anaerolineae</taxon>
        <taxon>Anaerolineales</taxon>
        <taxon>Anaerolineales incertae sedis</taxon>
        <taxon>Candidatus Desulfolinea</taxon>
    </lineage>
</organism>
<sequence length="493" mass="53259">MQPKIELLTEDLIDRILDEAFQLLMKPGIKVQYAEARELLGSAGCEVDEANEVVKIPESVAKKALETVPSQFILYDREGNPKITYGGDHVHFDPGSSGVSILDPETLEHKPAYTPDLVRIIKVAEMLPQYDAQSTAVVCNEVPKEIGDFYRLYLVLLHSNKPIVTGAFSNDTLQTMIDMLAIFAPSTSLRTGGSREALAEKPQAVFDVCPSPPLIWSKFGAGNLIELARAGVPSEMVSMPLAGAAAPVTLLGSVVQHAAECISGITIHQLARAGSPIVWGGAPAIFDMRKGSTPMGAIETAMIDASYAQVGKSLNIPTHCYLGATESKIVDAQAGMESGMSALVGALAGVNMISGAGMLDFLACHSPEKLTIDAEAIGMAKRMLEGVQVRTETLATAMFEGINFKGDFLKQRITRELFSKEQYLPSDIIDRDSIRGWQASGRMDTFARAKIRTKKLLDEYQRPQMDPAKEKALVSMMEGLAKEAGMNTLPALE</sequence>
<evidence type="ECO:0000256" key="1">
    <source>
        <dbReference type="ARBA" id="ARBA00007137"/>
    </source>
</evidence>
<dbReference type="GO" id="GO:0015948">
    <property type="term" value="P:methanogenesis"/>
    <property type="evidence" value="ECO:0007669"/>
    <property type="project" value="InterPro"/>
</dbReference>
<dbReference type="GO" id="GO:0032259">
    <property type="term" value="P:methylation"/>
    <property type="evidence" value="ECO:0007669"/>
    <property type="project" value="UniProtKB-KW"/>
</dbReference>
<evidence type="ECO:0000256" key="3">
    <source>
        <dbReference type="ARBA" id="ARBA00022679"/>
    </source>
</evidence>
<dbReference type="Pfam" id="PF06253">
    <property type="entry name" value="MTTB"/>
    <property type="match status" value="1"/>
</dbReference>
<evidence type="ECO:0000256" key="2">
    <source>
        <dbReference type="ARBA" id="ARBA00022603"/>
    </source>
</evidence>
<dbReference type="InterPro" id="IPR010426">
    <property type="entry name" value="MTTB_MeTrfase"/>
</dbReference>
<evidence type="ECO:0000313" key="5">
    <source>
        <dbReference type="Proteomes" id="UP000614469"/>
    </source>
</evidence>
<comment type="caution">
    <text evidence="4">The sequence shown here is derived from an EMBL/GenBank/DDBJ whole genome shotgun (WGS) entry which is preliminary data.</text>
</comment>
<evidence type="ECO:0000313" key="4">
    <source>
        <dbReference type="EMBL" id="MBC8334430.1"/>
    </source>
</evidence>
<comment type="similarity">
    <text evidence="1">Belongs to the trimethylamine methyltransferase family.</text>
</comment>
<accession>A0A8J6NI41</accession>
<gene>
    <name evidence="4" type="ORF">H8E29_04120</name>
</gene>
<protein>
    <submittedName>
        <fullName evidence="4">Trimethylamine methyltransferase family protein</fullName>
    </submittedName>
</protein>